<reference evidence="1 2" key="1">
    <citation type="submission" date="2015-09" db="EMBL/GenBank/DDBJ databases">
        <title>A metagenomics-based metabolic model of nitrate-dependent anaerobic oxidation of methane by Methanoperedens-like archaea.</title>
        <authorList>
            <person name="Arshad A."/>
            <person name="Speth D.R."/>
            <person name="De Graaf R.M."/>
            <person name="Op Den Camp H.J."/>
            <person name="Jetten M.S."/>
            <person name="Welte C.U."/>
        </authorList>
    </citation>
    <scope>NUCLEOTIDE SEQUENCE [LARGE SCALE GENOMIC DNA]</scope>
</reference>
<dbReference type="Proteomes" id="UP000050360">
    <property type="component" value="Unassembled WGS sequence"/>
</dbReference>
<dbReference type="AlphaFoldDB" id="A0A0P8CI58"/>
<name>A0A0P8CI58_9EURY</name>
<proteinExistence type="predicted"/>
<protein>
    <submittedName>
        <fullName evidence="1">Uncharacterized protein</fullName>
    </submittedName>
</protein>
<sequence length="205" mass="23389">MVKGIEQKQNDEVEQIEIKIIRLSRIGSNDQVVLLGENNKEVIAPVQIIKSLVDRREFRPWELNNFLEGKINSVVPIQPFIAYPVINKTTGLCYLITFEKIIPTTPEFIDAQMYGRPYSIPSVIKFGLGTYRIKTKNNLPVTVNLGNFSNNSSIRFEGLNINRKFGHTAKPVHSLIKILRDIAELDAQNDFKTPEELLKALNKRL</sequence>
<organism evidence="1 2">
    <name type="scientific">Candidatus Methanoperedens nitratireducens</name>
    <dbReference type="NCBI Taxonomy" id="1392998"/>
    <lineage>
        <taxon>Archaea</taxon>
        <taxon>Methanobacteriati</taxon>
        <taxon>Methanobacteriota</taxon>
        <taxon>Stenosarchaea group</taxon>
        <taxon>Methanomicrobia</taxon>
        <taxon>Methanosarcinales</taxon>
        <taxon>ANME-2 cluster</taxon>
        <taxon>Candidatus Methanoperedentaceae</taxon>
        <taxon>Candidatus Methanoperedens</taxon>
    </lineage>
</organism>
<gene>
    <name evidence="1" type="ORF">MPEBLZ_02979</name>
</gene>
<accession>A0A0P8CI58</accession>
<evidence type="ECO:0000313" key="1">
    <source>
        <dbReference type="EMBL" id="KPQ42469.1"/>
    </source>
</evidence>
<comment type="caution">
    <text evidence="1">The sequence shown here is derived from an EMBL/GenBank/DDBJ whole genome shotgun (WGS) entry which is preliminary data.</text>
</comment>
<evidence type="ECO:0000313" key="2">
    <source>
        <dbReference type="Proteomes" id="UP000050360"/>
    </source>
</evidence>
<dbReference type="EMBL" id="LKCM01000232">
    <property type="protein sequence ID" value="KPQ42469.1"/>
    <property type="molecule type" value="Genomic_DNA"/>
</dbReference>